<dbReference type="AlphaFoldDB" id="A0A0M9AGV9"/>
<dbReference type="Proteomes" id="UP000037729">
    <property type="component" value="Unassembled WGS sequence"/>
</dbReference>
<dbReference type="EMBL" id="WOWB01000001">
    <property type="protein sequence ID" value="NLV06402.1"/>
    <property type="molecule type" value="Genomic_DNA"/>
</dbReference>
<dbReference type="Proteomes" id="UP000610611">
    <property type="component" value="Unassembled WGS sequence"/>
</dbReference>
<feature type="transmembrane region" description="Helical" evidence="1">
    <location>
        <begin position="6"/>
        <end position="26"/>
    </location>
</feature>
<gene>
    <name evidence="2" type="ORF">AMS69_16695</name>
    <name evidence="3" type="ORF">GOC83_09700</name>
</gene>
<reference evidence="2 4" key="1">
    <citation type="submission" date="2015-08" db="EMBL/GenBank/DDBJ databases">
        <title>Genomes of Isolates from Cabo Rojo, PR.</title>
        <authorList>
            <person name="Sanchez-Nieves R.L."/>
            <person name="Montalvo-Rodriguez R."/>
        </authorList>
    </citation>
    <scope>NUCLEOTIDE SEQUENCE [LARGE SCALE GENOMIC DNA]</scope>
    <source>
        <strain evidence="2 4">SL3</strain>
    </source>
</reference>
<proteinExistence type="predicted"/>
<keyword evidence="4" id="KW-1185">Reference proteome</keyword>
<keyword evidence="1" id="KW-0812">Transmembrane</keyword>
<reference evidence="3" key="2">
    <citation type="submission" date="2019-12" db="EMBL/GenBank/DDBJ databases">
        <title>The whole-genome sequencing of Haloarcula japonica strain pws8.</title>
        <authorList>
            <person name="Verma D.K."/>
            <person name="Gopal K."/>
            <person name="Prasad E.S."/>
        </authorList>
    </citation>
    <scope>NUCLEOTIDE SEQUENCE</scope>
    <source>
        <strain evidence="3">Pws8</strain>
    </source>
</reference>
<dbReference type="Pfam" id="PF26119">
    <property type="entry name" value="DUF8036"/>
    <property type="match status" value="1"/>
</dbReference>
<keyword evidence="1" id="KW-1133">Transmembrane helix</keyword>
<dbReference type="InterPro" id="IPR058349">
    <property type="entry name" value="DUF8036"/>
</dbReference>
<comment type="caution">
    <text evidence="2">The sequence shown here is derived from an EMBL/GenBank/DDBJ whole genome shotgun (WGS) entry which is preliminary data.</text>
</comment>
<sequence>MAVWMTAASVASALNVLVLLALLSVWARNYLSVGSKHALGLTVFGCLLLAENCLSVYYYVLDPEVAVLLRNAAPVAGRAMTFVAILELGGLLFLAWISLD</sequence>
<evidence type="ECO:0000313" key="4">
    <source>
        <dbReference type="Proteomes" id="UP000037729"/>
    </source>
</evidence>
<accession>A0A0M9AGV9</accession>
<evidence type="ECO:0000256" key="1">
    <source>
        <dbReference type="SAM" id="Phobius"/>
    </source>
</evidence>
<dbReference type="RefSeq" id="WP_053969191.1">
    <property type="nucleotide sequence ID" value="NZ_JAWJXX010000005.1"/>
</dbReference>
<feature type="transmembrane region" description="Helical" evidence="1">
    <location>
        <begin position="38"/>
        <end position="59"/>
    </location>
</feature>
<name>A0A0M9AGV9_9EURY</name>
<dbReference type="OrthoDB" id="205211at2157"/>
<protein>
    <submittedName>
        <fullName evidence="2">Uncharacterized protein</fullName>
    </submittedName>
</protein>
<evidence type="ECO:0000313" key="3">
    <source>
        <dbReference type="EMBL" id="NLV06402.1"/>
    </source>
</evidence>
<keyword evidence="1" id="KW-0472">Membrane</keyword>
<feature type="transmembrane region" description="Helical" evidence="1">
    <location>
        <begin position="79"/>
        <end position="99"/>
    </location>
</feature>
<dbReference type="PATRIC" id="fig|1705562.3.peg.3729"/>
<organism evidence="2 4">
    <name type="scientific">Haloarcula rubripromontorii</name>
    <dbReference type="NCBI Taxonomy" id="1705562"/>
    <lineage>
        <taxon>Archaea</taxon>
        <taxon>Methanobacteriati</taxon>
        <taxon>Methanobacteriota</taxon>
        <taxon>Stenosarchaea group</taxon>
        <taxon>Halobacteria</taxon>
        <taxon>Halobacteriales</taxon>
        <taxon>Haloarculaceae</taxon>
        <taxon>Haloarcula</taxon>
    </lineage>
</organism>
<dbReference type="EMBL" id="LIUF01000006">
    <property type="protein sequence ID" value="KOX91749.1"/>
    <property type="molecule type" value="Genomic_DNA"/>
</dbReference>
<evidence type="ECO:0000313" key="2">
    <source>
        <dbReference type="EMBL" id="KOX91749.1"/>
    </source>
</evidence>